<gene>
    <name evidence="6" type="primary">yxjL</name>
    <name evidence="6" type="ORF">GCM10022246_29990</name>
</gene>
<dbReference type="Gene3D" id="3.40.50.2300">
    <property type="match status" value="1"/>
</dbReference>
<keyword evidence="2" id="KW-0238">DNA-binding</keyword>
<keyword evidence="7" id="KW-1185">Reference proteome</keyword>
<dbReference type="CDD" id="cd06170">
    <property type="entry name" value="LuxR_C_like"/>
    <property type="match status" value="1"/>
</dbReference>
<sequence length="212" mass="23612">MVIAMDKNLRIVCIEDDDILRMGYESILSGVENFIFVNAYASYDLAKKFLEIDNPDVILLDIQMPGTSGLQALPHIKKALPNTSVIILTVFDSSELVFEALTVGASGYLTKDSSSSKIIDAIKEVNSGGGAMSTNVARIVMHSFQKNLNSPLTKRETEILDRIANGQTKPQIANELFIDQETVRSHVKNIYTKLNVNSKYEAIKRAKERRFI</sequence>
<dbReference type="InterPro" id="IPR058245">
    <property type="entry name" value="NreC/VraR/RcsB-like_REC"/>
</dbReference>
<dbReference type="PANTHER" id="PTHR45566">
    <property type="entry name" value="HTH-TYPE TRANSCRIPTIONAL REGULATOR YHJB-RELATED"/>
    <property type="match status" value="1"/>
</dbReference>
<dbReference type="SMART" id="SM00448">
    <property type="entry name" value="REC"/>
    <property type="match status" value="1"/>
</dbReference>
<reference evidence="7" key="1">
    <citation type="journal article" date="2019" name="Int. J. Syst. Evol. Microbiol.">
        <title>The Global Catalogue of Microorganisms (GCM) 10K type strain sequencing project: providing services to taxonomists for standard genome sequencing and annotation.</title>
        <authorList>
            <consortium name="The Broad Institute Genomics Platform"/>
            <consortium name="The Broad Institute Genome Sequencing Center for Infectious Disease"/>
            <person name="Wu L."/>
            <person name="Ma J."/>
        </authorList>
    </citation>
    <scope>NUCLEOTIDE SEQUENCE [LARGE SCALE GENOMIC DNA]</scope>
    <source>
        <strain evidence="7">JCM 17338</strain>
    </source>
</reference>
<comment type="caution">
    <text evidence="6">The sequence shown here is derived from an EMBL/GenBank/DDBJ whole genome shotgun (WGS) entry which is preliminary data.</text>
</comment>
<dbReference type="InterPro" id="IPR000792">
    <property type="entry name" value="Tscrpt_reg_LuxR_C"/>
</dbReference>
<evidence type="ECO:0000313" key="6">
    <source>
        <dbReference type="EMBL" id="GAA3975484.1"/>
    </source>
</evidence>
<dbReference type="PROSITE" id="PS50043">
    <property type="entry name" value="HTH_LUXR_2"/>
    <property type="match status" value="1"/>
</dbReference>
<dbReference type="Pfam" id="PF00196">
    <property type="entry name" value="GerE"/>
    <property type="match status" value="1"/>
</dbReference>
<dbReference type="Pfam" id="PF00072">
    <property type="entry name" value="Response_reg"/>
    <property type="match status" value="1"/>
</dbReference>
<proteinExistence type="predicted"/>
<dbReference type="SMART" id="SM00421">
    <property type="entry name" value="HTH_LUXR"/>
    <property type="match status" value="1"/>
</dbReference>
<dbReference type="InterPro" id="IPR051015">
    <property type="entry name" value="EvgA-like"/>
</dbReference>
<dbReference type="CDD" id="cd17535">
    <property type="entry name" value="REC_NarL-like"/>
    <property type="match status" value="1"/>
</dbReference>
<dbReference type="SUPFAM" id="SSF46894">
    <property type="entry name" value="C-terminal effector domain of the bipartite response regulators"/>
    <property type="match status" value="1"/>
</dbReference>
<protein>
    <submittedName>
        <fullName evidence="6">Two-component system response regulator YxJL</fullName>
    </submittedName>
</protein>
<evidence type="ECO:0000256" key="1">
    <source>
        <dbReference type="ARBA" id="ARBA00022553"/>
    </source>
</evidence>
<evidence type="ECO:0000259" key="5">
    <source>
        <dbReference type="PROSITE" id="PS50110"/>
    </source>
</evidence>
<dbReference type="Proteomes" id="UP001501081">
    <property type="component" value="Unassembled WGS sequence"/>
</dbReference>
<accession>A0ABP7Q2I1</accession>
<keyword evidence="1 3" id="KW-0597">Phosphoprotein</keyword>
<feature type="modified residue" description="4-aspartylphosphate" evidence="3">
    <location>
        <position position="61"/>
    </location>
</feature>
<dbReference type="SUPFAM" id="SSF52172">
    <property type="entry name" value="CheY-like"/>
    <property type="match status" value="1"/>
</dbReference>
<dbReference type="InterPro" id="IPR001789">
    <property type="entry name" value="Sig_transdc_resp-reg_receiver"/>
</dbReference>
<dbReference type="PANTHER" id="PTHR45566:SF2">
    <property type="entry name" value="NARL SUBFAMILY"/>
    <property type="match status" value="1"/>
</dbReference>
<dbReference type="PRINTS" id="PR00038">
    <property type="entry name" value="HTHLUXR"/>
</dbReference>
<feature type="domain" description="Response regulatory" evidence="5">
    <location>
        <begin position="10"/>
        <end position="126"/>
    </location>
</feature>
<feature type="domain" description="HTH luxR-type" evidence="4">
    <location>
        <begin position="145"/>
        <end position="210"/>
    </location>
</feature>
<evidence type="ECO:0000313" key="7">
    <source>
        <dbReference type="Proteomes" id="UP001501081"/>
    </source>
</evidence>
<name>A0ABP7Q2I1_9SPHI</name>
<evidence type="ECO:0000256" key="2">
    <source>
        <dbReference type="ARBA" id="ARBA00023125"/>
    </source>
</evidence>
<evidence type="ECO:0000259" key="4">
    <source>
        <dbReference type="PROSITE" id="PS50043"/>
    </source>
</evidence>
<dbReference type="PROSITE" id="PS50110">
    <property type="entry name" value="RESPONSE_REGULATORY"/>
    <property type="match status" value="1"/>
</dbReference>
<dbReference type="InterPro" id="IPR011006">
    <property type="entry name" value="CheY-like_superfamily"/>
</dbReference>
<dbReference type="EMBL" id="BAABAK010000015">
    <property type="protein sequence ID" value="GAA3975484.1"/>
    <property type="molecule type" value="Genomic_DNA"/>
</dbReference>
<organism evidence="6 7">
    <name type="scientific">Pedobacter ginsengiterrae</name>
    <dbReference type="NCBI Taxonomy" id="871696"/>
    <lineage>
        <taxon>Bacteria</taxon>
        <taxon>Pseudomonadati</taxon>
        <taxon>Bacteroidota</taxon>
        <taxon>Sphingobacteriia</taxon>
        <taxon>Sphingobacteriales</taxon>
        <taxon>Sphingobacteriaceae</taxon>
        <taxon>Pedobacter</taxon>
    </lineage>
</organism>
<dbReference type="InterPro" id="IPR016032">
    <property type="entry name" value="Sig_transdc_resp-reg_C-effctor"/>
</dbReference>
<evidence type="ECO:0000256" key="3">
    <source>
        <dbReference type="PROSITE-ProRule" id="PRU00169"/>
    </source>
</evidence>